<keyword evidence="4" id="KW-0862">Zinc</keyword>
<evidence type="ECO:0000313" key="11">
    <source>
        <dbReference type="Proteomes" id="UP000759131"/>
    </source>
</evidence>
<evidence type="ECO:0000256" key="3">
    <source>
        <dbReference type="ARBA" id="ARBA00022771"/>
    </source>
</evidence>
<evidence type="ECO:0000256" key="4">
    <source>
        <dbReference type="ARBA" id="ARBA00022833"/>
    </source>
</evidence>
<feature type="domain" description="C2H2-type" evidence="9">
    <location>
        <begin position="389"/>
        <end position="418"/>
    </location>
</feature>
<accession>A0A7R9Q4D3</accession>
<name>A0A7R9Q4D3_9ACAR</name>
<comment type="similarity">
    <text evidence="6">Belongs to the snail C2H2-type zinc-finger protein family.</text>
</comment>
<dbReference type="FunFam" id="3.30.160.60:FF:000671">
    <property type="entry name" value="Zinc finger protein 26"/>
    <property type="match status" value="2"/>
</dbReference>
<feature type="domain" description="C2H2-type" evidence="9">
    <location>
        <begin position="419"/>
        <end position="443"/>
    </location>
</feature>
<dbReference type="GO" id="GO:0000981">
    <property type="term" value="F:DNA-binding transcription factor activity, RNA polymerase II-specific"/>
    <property type="evidence" value="ECO:0007669"/>
    <property type="project" value="TreeGrafter"/>
</dbReference>
<feature type="compositionally biased region" description="Low complexity" evidence="8">
    <location>
        <begin position="231"/>
        <end position="243"/>
    </location>
</feature>
<dbReference type="OrthoDB" id="3269380at2759"/>
<feature type="domain" description="C2H2-type" evidence="9">
    <location>
        <begin position="447"/>
        <end position="476"/>
    </location>
</feature>
<protein>
    <recommendedName>
        <fullName evidence="9">C2H2-type domain-containing protein</fullName>
    </recommendedName>
</protein>
<keyword evidence="3 7" id="KW-0863">Zinc-finger</keyword>
<dbReference type="InterPro" id="IPR050527">
    <property type="entry name" value="Snail/Krueppel_Znf"/>
</dbReference>
<dbReference type="SMART" id="SM00355">
    <property type="entry name" value="ZnF_C2H2"/>
    <property type="match status" value="10"/>
</dbReference>
<dbReference type="PROSITE" id="PS00028">
    <property type="entry name" value="ZINC_FINGER_C2H2_1"/>
    <property type="match status" value="10"/>
</dbReference>
<dbReference type="PANTHER" id="PTHR24388:SF53">
    <property type="entry name" value="CHORION TRANSCRIPTION FACTOR CF2-RELATED"/>
    <property type="match status" value="1"/>
</dbReference>
<dbReference type="InterPro" id="IPR036236">
    <property type="entry name" value="Znf_C2H2_sf"/>
</dbReference>
<feature type="domain" description="C2H2-type" evidence="9">
    <location>
        <begin position="155"/>
        <end position="182"/>
    </location>
</feature>
<keyword evidence="5" id="KW-0539">Nucleus</keyword>
<keyword evidence="11" id="KW-1185">Reference proteome</keyword>
<feature type="compositionally biased region" description="Basic residues" evidence="8">
    <location>
        <begin position="220"/>
        <end position="230"/>
    </location>
</feature>
<gene>
    <name evidence="10" type="ORF">OSB1V03_LOCUS12143</name>
</gene>
<dbReference type="Proteomes" id="UP000759131">
    <property type="component" value="Unassembled WGS sequence"/>
</dbReference>
<evidence type="ECO:0000256" key="8">
    <source>
        <dbReference type="SAM" id="MobiDB-lite"/>
    </source>
</evidence>
<feature type="domain" description="C2H2-type" evidence="9">
    <location>
        <begin position="299"/>
        <end position="326"/>
    </location>
</feature>
<keyword evidence="2" id="KW-0677">Repeat</keyword>
<feature type="region of interest" description="Disordered" evidence="8">
    <location>
        <begin position="189"/>
        <end position="259"/>
    </location>
</feature>
<dbReference type="PROSITE" id="PS50157">
    <property type="entry name" value="ZINC_FINGER_C2H2_2"/>
    <property type="match status" value="9"/>
</dbReference>
<dbReference type="EMBL" id="OC864481">
    <property type="protein sequence ID" value="CAD7631734.1"/>
    <property type="molecule type" value="Genomic_DNA"/>
</dbReference>
<evidence type="ECO:0000256" key="6">
    <source>
        <dbReference type="ARBA" id="ARBA00037948"/>
    </source>
</evidence>
<evidence type="ECO:0000256" key="7">
    <source>
        <dbReference type="PROSITE-ProRule" id="PRU00042"/>
    </source>
</evidence>
<feature type="domain" description="C2H2-type" evidence="9">
    <location>
        <begin position="360"/>
        <end position="388"/>
    </location>
</feature>
<keyword evidence="1" id="KW-0479">Metal-binding</keyword>
<reference evidence="10" key="1">
    <citation type="submission" date="2020-11" db="EMBL/GenBank/DDBJ databases">
        <authorList>
            <person name="Tran Van P."/>
        </authorList>
    </citation>
    <scope>NUCLEOTIDE SEQUENCE</scope>
</reference>
<dbReference type="AlphaFoldDB" id="A0A7R9Q4D3"/>
<dbReference type="InterPro" id="IPR013087">
    <property type="entry name" value="Znf_C2H2_type"/>
</dbReference>
<dbReference type="SUPFAM" id="SSF57667">
    <property type="entry name" value="beta-beta-alpha zinc fingers"/>
    <property type="match status" value="5"/>
</dbReference>
<evidence type="ECO:0000259" key="9">
    <source>
        <dbReference type="PROSITE" id="PS50157"/>
    </source>
</evidence>
<dbReference type="GO" id="GO:0008270">
    <property type="term" value="F:zinc ion binding"/>
    <property type="evidence" value="ECO:0007669"/>
    <property type="project" value="UniProtKB-KW"/>
</dbReference>
<evidence type="ECO:0000256" key="5">
    <source>
        <dbReference type="ARBA" id="ARBA00023242"/>
    </source>
</evidence>
<evidence type="ECO:0000313" key="10">
    <source>
        <dbReference type="EMBL" id="CAD7631734.1"/>
    </source>
</evidence>
<dbReference type="Gene3D" id="3.30.160.60">
    <property type="entry name" value="Classic Zinc Finger"/>
    <property type="match status" value="10"/>
</dbReference>
<dbReference type="PANTHER" id="PTHR24388">
    <property type="entry name" value="ZINC FINGER PROTEIN"/>
    <property type="match status" value="1"/>
</dbReference>
<feature type="domain" description="C2H2-type" evidence="9">
    <location>
        <begin position="124"/>
        <end position="154"/>
    </location>
</feature>
<feature type="compositionally biased region" description="Basic and acidic residues" evidence="8">
    <location>
        <begin position="189"/>
        <end position="206"/>
    </location>
</feature>
<feature type="domain" description="C2H2-type" evidence="9">
    <location>
        <begin position="330"/>
        <end position="359"/>
    </location>
</feature>
<feature type="domain" description="C2H2-type" evidence="9">
    <location>
        <begin position="268"/>
        <end position="298"/>
    </location>
</feature>
<organism evidence="10">
    <name type="scientific">Medioppia subpectinata</name>
    <dbReference type="NCBI Taxonomy" id="1979941"/>
    <lineage>
        <taxon>Eukaryota</taxon>
        <taxon>Metazoa</taxon>
        <taxon>Ecdysozoa</taxon>
        <taxon>Arthropoda</taxon>
        <taxon>Chelicerata</taxon>
        <taxon>Arachnida</taxon>
        <taxon>Acari</taxon>
        <taxon>Acariformes</taxon>
        <taxon>Sarcoptiformes</taxon>
        <taxon>Oribatida</taxon>
        <taxon>Brachypylina</taxon>
        <taxon>Oppioidea</taxon>
        <taxon>Oppiidae</taxon>
        <taxon>Medioppia</taxon>
    </lineage>
</organism>
<dbReference type="Pfam" id="PF00096">
    <property type="entry name" value="zf-C2H2"/>
    <property type="match status" value="3"/>
</dbReference>
<proteinExistence type="inferred from homology"/>
<evidence type="ECO:0000256" key="2">
    <source>
        <dbReference type="ARBA" id="ARBA00022737"/>
    </source>
</evidence>
<dbReference type="GO" id="GO:0000978">
    <property type="term" value="F:RNA polymerase II cis-regulatory region sequence-specific DNA binding"/>
    <property type="evidence" value="ECO:0007669"/>
    <property type="project" value="TreeGrafter"/>
</dbReference>
<dbReference type="EMBL" id="CAJPIZ010009906">
    <property type="protein sequence ID" value="CAG2112164.1"/>
    <property type="molecule type" value="Genomic_DNA"/>
</dbReference>
<sequence>MDLFEKYRQFVISLNANCICPQNSGHKHTWNQLTHIYHTFTHDIKSFNTSLDAHPVPEDITSRDDNKHSVRQLIQTEDTRSESIVLKKTLNGNKAKTTTKRKYTKRDKTSDNWPNGKRFRPKVFVCEYTGCERRFRESEELVAHIRVRHTMERPFGCDVCHKTFPIERYLRIHQKIHAEDSRQVRCEREGCDKSDESEDNSDHKWEQTLSDEEMDDKNEKKKRKYVKKIKTQTSDNQKTTTTTPKRKYIKQNKTLNDTNGKRFRPKNIVCEYTGCERRFRENEDLVAHIRVRHTMERPFECDVCHKTFVVERYLRSHQKIHTEPNSGKKYGCSWPGCEYVFRTKQSLSNHMLCHQQLKQYACDECDQRFNLKASLQSHKKSRHSNARPYVCDWPACEATYKYWSTLHSHKQIHLGVKQFMCDIEGCGKGFVTKHYLYQHKRQHLKPFACSWPACDQRFGSNDKLVDHMNAHQGLRVVDCPVEGCNKTFTCKPSARHHLKQVHNYASTEGVFDK</sequence>
<evidence type="ECO:0000256" key="1">
    <source>
        <dbReference type="ARBA" id="ARBA00022723"/>
    </source>
</evidence>